<keyword evidence="4" id="KW-0479">Metal-binding</keyword>
<evidence type="ECO:0000313" key="14">
    <source>
        <dbReference type="EMBL" id="KAG6376313.1"/>
    </source>
</evidence>
<dbReference type="Pfam" id="PF00675">
    <property type="entry name" value="Peptidase_M16"/>
    <property type="match status" value="1"/>
</dbReference>
<evidence type="ECO:0000313" key="15">
    <source>
        <dbReference type="Proteomes" id="UP000683000"/>
    </source>
</evidence>
<keyword evidence="6" id="KW-0862">Zinc</keyword>
<dbReference type="OrthoDB" id="952271at2759"/>
<protein>
    <submittedName>
        <fullName evidence="14">Metalloenzyme, LuxS/M16 peptidase-like protein</fullName>
    </submittedName>
</protein>
<evidence type="ECO:0000256" key="9">
    <source>
        <dbReference type="SAM" id="MobiDB-lite"/>
    </source>
</evidence>
<sequence length="1145" mass="129332">MLRSASRHLAGRLSSHPSSIPHHRSLAMATSDWTTVPQRISIPPYSFFTKDIEKSHFDQRHYRIIRLENGITAMLVHDPNTENAAASLDVAVGHLSDPDDMPGLAHFCEHLLFMGTQQFPKENEYSEYLSKNNGSSNAYTSSSNTNYHFRVSPTALSGAIERFAGFFHSPLFAPSCTTRELNAVDSEHKKNHQADPWRIFQLNKALTKHGHPWSKFGTGNRDTLSAAGREMKAKTKSLANGNEMKYADTTSTAPPSPVSSRVPSPTPSSQSSSSEVEPDGGTVGRETRRRLVEWWSKEYSASRMNLCVIGKESLDELSDMVSCNFSPVLKRCGDQLPILNDHPFGPNEMGTLVCVETIMSFHAVELSFPLAWQPPLWKYKPGHFLSHFLGHEGPGSLYSYIKGKGWVTSLNAAPQALGRGFAMIKITMMLTREGFDNYRSVVLAALKYLSLLRSSEIAPWCQSEVATISRTQFEFAEKREAETYAVSIAERMSWPVPTEKALSAPVLISEWEDEAGLKQVQDALNEIKIDTGRVVLMAKKEEHERISGELQWQSEKWYGTGYTVERWDGEFLAQAQGPNDIQELRLPNKNEFIPTNLDVEKREITQPQRRPHLIYETHISQVWHKKDDQFWLPKASLVIEIRSPIANDTPRACVLTRLFSDLVNDSLTEYTYDADLAGLAYNLGAHSLGVAISLSGYNDKLPDLAQRIVEAVRNLQVRQDRLEVMKEKLKHQWENFFMLQSYQLSDYYARHILTHGAWTVEEQLHEVSGVTAEEVKSHSVRLLADVNIRILALGNLYKDQAIALSKDVERILRSKPLSSIPTDLSLILPEGCNYAWTTPVRNPNEANSALSYYLHLGQLTDPRQRVIGLLMVQMMSEPAFNALRTKEQLGYIVSCSRWYLPGDSQFGLRIVVQSERRSGYLEDRVEAFLDSMDQRIREMGSGEFNEFKSGLQQRWEEPPKNLAEEASRYWSQIDSGFLDFLRSYDDASLLENVEKQEVLNLFRELAHPQAKKRAKLSVHLQSQKPQVPRVSTEAMKAFEARLQGANITVDIAATREELQEANPTTTDFVNTWREVLTEDIIADARDLIEQIPALIEQYPVPGEDADRLPAGVTGIEELKAFKATLQISGPPKPFVQWNDLPTPNL</sequence>
<keyword evidence="3" id="KW-0645">Protease</keyword>
<dbReference type="InterPro" id="IPR054734">
    <property type="entry name" value="PqqF-like_C_4"/>
</dbReference>
<dbReference type="GO" id="GO:0043171">
    <property type="term" value="P:peptide catabolic process"/>
    <property type="evidence" value="ECO:0007669"/>
    <property type="project" value="TreeGrafter"/>
</dbReference>
<feature type="compositionally biased region" description="Basic residues" evidence="9">
    <location>
        <begin position="1"/>
        <end position="10"/>
    </location>
</feature>
<dbReference type="InterPro" id="IPR001431">
    <property type="entry name" value="Pept_M16_Zn_BS"/>
</dbReference>
<dbReference type="PANTHER" id="PTHR43690:SF18">
    <property type="entry name" value="INSULIN-DEGRADING ENZYME-RELATED"/>
    <property type="match status" value="1"/>
</dbReference>
<evidence type="ECO:0000259" key="12">
    <source>
        <dbReference type="Pfam" id="PF16187"/>
    </source>
</evidence>
<proteinExistence type="inferred from homology"/>
<dbReference type="Pfam" id="PF05193">
    <property type="entry name" value="Peptidase_M16_C"/>
    <property type="match status" value="1"/>
</dbReference>
<dbReference type="GO" id="GO:0005829">
    <property type="term" value="C:cytosol"/>
    <property type="evidence" value="ECO:0007669"/>
    <property type="project" value="TreeGrafter"/>
</dbReference>
<dbReference type="FunFam" id="3.30.830.10:FF:000005">
    <property type="entry name" value="nardilysin isoform X1"/>
    <property type="match status" value="1"/>
</dbReference>
<evidence type="ECO:0000256" key="6">
    <source>
        <dbReference type="ARBA" id="ARBA00022833"/>
    </source>
</evidence>
<feature type="region of interest" description="Disordered" evidence="9">
    <location>
        <begin position="1"/>
        <end position="22"/>
    </location>
</feature>
<dbReference type="GO" id="GO:0005739">
    <property type="term" value="C:mitochondrion"/>
    <property type="evidence" value="ECO:0007669"/>
    <property type="project" value="TreeGrafter"/>
</dbReference>
<organism evidence="14 15">
    <name type="scientific">Boletus reticuloceps</name>
    <dbReference type="NCBI Taxonomy" id="495285"/>
    <lineage>
        <taxon>Eukaryota</taxon>
        <taxon>Fungi</taxon>
        <taxon>Dikarya</taxon>
        <taxon>Basidiomycota</taxon>
        <taxon>Agaricomycotina</taxon>
        <taxon>Agaricomycetes</taxon>
        <taxon>Agaricomycetidae</taxon>
        <taxon>Boletales</taxon>
        <taxon>Boletineae</taxon>
        <taxon>Boletaceae</taxon>
        <taxon>Boletoideae</taxon>
        <taxon>Boletus</taxon>
    </lineage>
</organism>
<dbReference type="InterPro" id="IPR007863">
    <property type="entry name" value="Peptidase_M16_C"/>
</dbReference>
<dbReference type="Pfam" id="PF22456">
    <property type="entry name" value="PqqF-like_C_4"/>
    <property type="match status" value="1"/>
</dbReference>
<evidence type="ECO:0000256" key="2">
    <source>
        <dbReference type="ARBA" id="ARBA00007261"/>
    </source>
</evidence>
<keyword evidence="7" id="KW-0482">Metalloprotease</keyword>
<dbReference type="InterPro" id="IPR011249">
    <property type="entry name" value="Metalloenz_LuxS/M16"/>
</dbReference>
<dbReference type="FunFam" id="3.30.830.10:FF:000003">
    <property type="entry name" value="Insulin-degrading enzyme"/>
    <property type="match status" value="1"/>
</dbReference>
<comment type="cofactor">
    <cofactor evidence="1">
        <name>Zn(2+)</name>
        <dbReference type="ChEBI" id="CHEBI:29105"/>
    </cofactor>
</comment>
<keyword evidence="15" id="KW-1185">Reference proteome</keyword>
<keyword evidence="5" id="KW-0378">Hydrolase</keyword>
<dbReference type="FunFam" id="3.30.830.10:FF:000012">
    <property type="entry name" value="Protease 3"/>
    <property type="match status" value="1"/>
</dbReference>
<accession>A0A8I3A902</accession>
<evidence type="ECO:0000256" key="3">
    <source>
        <dbReference type="ARBA" id="ARBA00022670"/>
    </source>
</evidence>
<evidence type="ECO:0000256" key="4">
    <source>
        <dbReference type="ARBA" id="ARBA00022723"/>
    </source>
</evidence>
<evidence type="ECO:0000256" key="1">
    <source>
        <dbReference type="ARBA" id="ARBA00001947"/>
    </source>
</evidence>
<dbReference type="SUPFAM" id="SSF63411">
    <property type="entry name" value="LuxS/MPP-like metallohydrolase"/>
    <property type="match status" value="4"/>
</dbReference>
<evidence type="ECO:0000256" key="8">
    <source>
        <dbReference type="RuleBase" id="RU004447"/>
    </source>
</evidence>
<name>A0A8I3A902_9AGAM</name>
<evidence type="ECO:0000256" key="7">
    <source>
        <dbReference type="ARBA" id="ARBA00023049"/>
    </source>
</evidence>
<dbReference type="EMBL" id="JAGFBS010000012">
    <property type="protein sequence ID" value="KAG6376313.1"/>
    <property type="molecule type" value="Genomic_DNA"/>
</dbReference>
<comment type="caution">
    <text evidence="14">The sequence shown here is derived from an EMBL/GenBank/DDBJ whole genome shotgun (WGS) entry which is preliminary data.</text>
</comment>
<feature type="domain" description="Peptidase M16 N-terminal" evidence="10">
    <location>
        <begin position="74"/>
        <end position="207"/>
    </location>
</feature>
<evidence type="ECO:0000259" key="11">
    <source>
        <dbReference type="Pfam" id="PF05193"/>
    </source>
</evidence>
<reference evidence="14" key="1">
    <citation type="submission" date="2021-03" db="EMBL/GenBank/DDBJ databases">
        <title>Evolutionary innovations through gain and loss of genes in the ectomycorrhizal Boletales.</title>
        <authorList>
            <person name="Wu G."/>
            <person name="Miyauchi S."/>
            <person name="Morin E."/>
            <person name="Yang Z.-L."/>
            <person name="Xu J."/>
            <person name="Martin F.M."/>
        </authorList>
    </citation>
    <scope>NUCLEOTIDE SEQUENCE</scope>
    <source>
        <strain evidence="14">BR01</strain>
    </source>
</reference>
<dbReference type="PANTHER" id="PTHR43690">
    <property type="entry name" value="NARDILYSIN"/>
    <property type="match status" value="1"/>
</dbReference>
<dbReference type="InterPro" id="IPR032632">
    <property type="entry name" value="Peptidase_M16_M"/>
</dbReference>
<dbReference type="AlphaFoldDB" id="A0A8I3A902"/>
<evidence type="ECO:0000256" key="5">
    <source>
        <dbReference type="ARBA" id="ARBA00022801"/>
    </source>
</evidence>
<evidence type="ECO:0000259" key="13">
    <source>
        <dbReference type="Pfam" id="PF22456"/>
    </source>
</evidence>
<comment type="similarity">
    <text evidence="2 8">Belongs to the peptidase M16 family.</text>
</comment>
<dbReference type="Pfam" id="PF16187">
    <property type="entry name" value="Peptidase_M16_M"/>
    <property type="match status" value="1"/>
</dbReference>
<feature type="region of interest" description="Disordered" evidence="9">
    <location>
        <begin position="229"/>
        <end position="285"/>
    </location>
</feature>
<feature type="domain" description="Coenzyme PQQ synthesis protein F-like C-terminal lobe" evidence="13">
    <location>
        <begin position="870"/>
        <end position="970"/>
    </location>
</feature>
<dbReference type="InterPro" id="IPR050626">
    <property type="entry name" value="Peptidase_M16"/>
</dbReference>
<feature type="domain" description="Peptidase M16 C-terminal" evidence="11">
    <location>
        <begin position="287"/>
        <end position="457"/>
    </location>
</feature>
<feature type="domain" description="Peptidase M16 middle/third" evidence="12">
    <location>
        <begin position="473"/>
        <end position="765"/>
    </location>
</feature>
<dbReference type="GO" id="GO:0004222">
    <property type="term" value="F:metalloendopeptidase activity"/>
    <property type="evidence" value="ECO:0007669"/>
    <property type="project" value="InterPro"/>
</dbReference>
<dbReference type="Gene3D" id="3.30.830.10">
    <property type="entry name" value="Metalloenzyme, LuxS/M16 peptidase-like"/>
    <property type="match status" value="4"/>
</dbReference>
<feature type="compositionally biased region" description="Low complexity" evidence="9">
    <location>
        <begin position="249"/>
        <end position="274"/>
    </location>
</feature>
<dbReference type="GO" id="GO:0046872">
    <property type="term" value="F:metal ion binding"/>
    <property type="evidence" value="ECO:0007669"/>
    <property type="project" value="UniProtKB-KW"/>
</dbReference>
<dbReference type="InterPro" id="IPR011765">
    <property type="entry name" value="Pept_M16_N"/>
</dbReference>
<evidence type="ECO:0000259" key="10">
    <source>
        <dbReference type="Pfam" id="PF00675"/>
    </source>
</evidence>
<dbReference type="GO" id="GO:0051603">
    <property type="term" value="P:proteolysis involved in protein catabolic process"/>
    <property type="evidence" value="ECO:0007669"/>
    <property type="project" value="TreeGrafter"/>
</dbReference>
<dbReference type="Proteomes" id="UP000683000">
    <property type="component" value="Unassembled WGS sequence"/>
</dbReference>
<gene>
    <name evidence="14" type="ORF">JVT61DRAFT_2292</name>
</gene>
<dbReference type="PROSITE" id="PS00143">
    <property type="entry name" value="INSULINASE"/>
    <property type="match status" value="1"/>
</dbReference>